<reference evidence="1" key="1">
    <citation type="submission" date="2018-08" db="EMBL/GenBank/DDBJ databases">
        <authorList>
            <person name="Rossello M."/>
        </authorList>
    </citation>
    <scope>NUCLEOTIDE SEQUENCE [LARGE SCALE GENOMIC DNA]</scope>
    <source>
        <strain evidence="1">cv. Chinese Spring</strain>
    </source>
</reference>
<dbReference type="Gramene" id="TraesCS6A03G0444400.1">
    <property type="protein sequence ID" value="TraesCS6A03G0444400.1.CDS1"/>
    <property type="gene ID" value="TraesCS6A03G0444400"/>
</dbReference>
<evidence type="ECO:0000313" key="2">
    <source>
        <dbReference type="Proteomes" id="UP000019116"/>
    </source>
</evidence>
<protein>
    <submittedName>
        <fullName evidence="1">Uncharacterized protein</fullName>
    </submittedName>
</protein>
<keyword evidence="2" id="KW-1185">Reference proteome</keyword>
<evidence type="ECO:0000313" key="1">
    <source>
        <dbReference type="EnsemblPlants" id="TraesCS6A02G179100.1.cds1"/>
    </source>
</evidence>
<dbReference type="EnsemblPlants" id="TraesCS6A02G179100.1">
    <property type="protein sequence ID" value="TraesCS6A02G179100.1.cds1"/>
    <property type="gene ID" value="TraesCS6A02G179100"/>
</dbReference>
<dbReference type="Gramene" id="TraesROB_scaffold_066205_01G000100.1">
    <property type="protein sequence ID" value="TraesROB_scaffold_066205_01G000100.1"/>
    <property type="gene ID" value="TraesROB_scaffold_066205_01G000100"/>
</dbReference>
<name>A0A3B6NP58_WHEAT</name>
<dbReference type="AlphaFoldDB" id="A0A3B6NP58"/>
<proteinExistence type="predicted"/>
<dbReference type="Gramene" id="TraesCAD_scaffold_033239_01G000100.1">
    <property type="protein sequence ID" value="TraesCAD_scaffold_033239_01G000100.1"/>
    <property type="gene ID" value="TraesCAD_scaffold_033239_01G000100"/>
</dbReference>
<accession>A0A3B6NP58</accession>
<dbReference type="OrthoDB" id="691068at2759"/>
<organism evidence="1">
    <name type="scientific">Triticum aestivum</name>
    <name type="common">Wheat</name>
    <dbReference type="NCBI Taxonomy" id="4565"/>
    <lineage>
        <taxon>Eukaryota</taxon>
        <taxon>Viridiplantae</taxon>
        <taxon>Streptophyta</taxon>
        <taxon>Embryophyta</taxon>
        <taxon>Tracheophyta</taxon>
        <taxon>Spermatophyta</taxon>
        <taxon>Magnoliopsida</taxon>
        <taxon>Liliopsida</taxon>
        <taxon>Poales</taxon>
        <taxon>Poaceae</taxon>
        <taxon>BOP clade</taxon>
        <taxon>Pooideae</taxon>
        <taxon>Triticodae</taxon>
        <taxon>Triticeae</taxon>
        <taxon>Triticinae</taxon>
        <taxon>Triticum</taxon>
    </lineage>
</organism>
<dbReference type="Gramene" id="TraesCS6A02G179100.1">
    <property type="protein sequence ID" value="TraesCS6A02G179100.1.cds1"/>
    <property type="gene ID" value="TraesCS6A02G179100"/>
</dbReference>
<dbReference type="Gramene" id="TraesCLE_scaffold_081869_01G000100.1">
    <property type="protein sequence ID" value="TraesCLE_scaffold_081869_01G000100.1"/>
    <property type="gene ID" value="TraesCLE_scaffold_081869_01G000100"/>
</dbReference>
<dbReference type="Gramene" id="TraesWEE_scaffold_001857_01G000200.1">
    <property type="protein sequence ID" value="TraesWEE_scaffold_001857_01G000200.1"/>
    <property type="gene ID" value="TraesWEE_scaffold_001857_01G000200"/>
</dbReference>
<dbReference type="Proteomes" id="UP000019116">
    <property type="component" value="Chromosome 6A"/>
</dbReference>
<reference evidence="1" key="2">
    <citation type="submission" date="2018-10" db="UniProtKB">
        <authorList>
            <consortium name="EnsemblPlants"/>
        </authorList>
    </citation>
    <scope>IDENTIFICATION</scope>
</reference>
<dbReference type="OMA" id="STCLAHM"/>
<sequence>MFVVSCSCMHLLDVVATRCSLPFHSYLREIMDDGVMLGGVELEFDVPGSDSGSMRRFFWAQDGVDFFSLYEKAAFQAICFLQNLYGFVILDYNFECMSTYRELARSVVLLAAMMLRSAMPVGCADALAAVIDHDVLLQRQMLHARLVSTACNI</sequence>